<name>A0A3M6V1L2_POCDA</name>
<evidence type="ECO:0000313" key="1">
    <source>
        <dbReference type="EMBL" id="RMX59664.1"/>
    </source>
</evidence>
<dbReference type="Gene3D" id="1.10.287.70">
    <property type="match status" value="1"/>
</dbReference>
<dbReference type="OrthoDB" id="5987840at2759"/>
<protein>
    <submittedName>
        <fullName evidence="1">Uncharacterized protein</fullName>
    </submittedName>
</protein>
<comment type="caution">
    <text evidence="1">The sequence shown here is derived from an EMBL/GenBank/DDBJ whole genome shotgun (WGS) entry which is preliminary data.</text>
</comment>
<reference evidence="1 2" key="1">
    <citation type="journal article" date="2018" name="Sci. Rep.">
        <title>Comparative analysis of the Pocillopora damicornis genome highlights role of immune system in coral evolution.</title>
        <authorList>
            <person name="Cunning R."/>
            <person name="Bay R.A."/>
            <person name="Gillette P."/>
            <person name="Baker A.C."/>
            <person name="Traylor-Knowles N."/>
        </authorList>
    </citation>
    <scope>NUCLEOTIDE SEQUENCE [LARGE SCALE GENOMIC DNA]</scope>
    <source>
        <strain evidence="1">RSMAS</strain>
        <tissue evidence="1">Whole animal</tissue>
    </source>
</reference>
<dbReference type="Proteomes" id="UP000275408">
    <property type="component" value="Unassembled WGS sequence"/>
</dbReference>
<proteinExistence type="predicted"/>
<evidence type="ECO:0000313" key="2">
    <source>
        <dbReference type="Proteomes" id="UP000275408"/>
    </source>
</evidence>
<dbReference type="AlphaFoldDB" id="A0A3M6V1L2"/>
<gene>
    <name evidence="1" type="ORF">pdam_00010497</name>
</gene>
<organism evidence="1 2">
    <name type="scientific">Pocillopora damicornis</name>
    <name type="common">Cauliflower coral</name>
    <name type="synonym">Millepora damicornis</name>
    <dbReference type="NCBI Taxonomy" id="46731"/>
    <lineage>
        <taxon>Eukaryota</taxon>
        <taxon>Metazoa</taxon>
        <taxon>Cnidaria</taxon>
        <taxon>Anthozoa</taxon>
        <taxon>Hexacorallia</taxon>
        <taxon>Scleractinia</taxon>
        <taxon>Astrocoeniina</taxon>
        <taxon>Pocilloporidae</taxon>
        <taxon>Pocillopora</taxon>
    </lineage>
</organism>
<accession>A0A3M6V1L2</accession>
<sequence>MALLDVPPYIMNTANNKSNRGILYDTLKYAVNHACFKEETYTESHLKCFQDPISVGNYDEMIKLIKEKQVDFAFPIRSDMKAKLTTETNEHRANETYFSPSFTIGSPQGFWWAVVSLTTVG</sequence>
<dbReference type="EMBL" id="RCHS01000299">
    <property type="protein sequence ID" value="RMX59664.1"/>
    <property type="molecule type" value="Genomic_DNA"/>
</dbReference>
<keyword evidence="2" id="KW-1185">Reference proteome</keyword>